<dbReference type="SUPFAM" id="SSF53448">
    <property type="entry name" value="Nucleotide-diphospho-sugar transferases"/>
    <property type="match status" value="1"/>
</dbReference>
<dbReference type="EMBL" id="WJHE01000196">
    <property type="protein sequence ID" value="MST32006.1"/>
    <property type="molecule type" value="Genomic_DNA"/>
</dbReference>
<dbReference type="Proteomes" id="UP000437736">
    <property type="component" value="Unassembled WGS sequence"/>
</dbReference>
<organism evidence="1 2">
    <name type="scientific">Acidiferrimicrobium australe</name>
    <dbReference type="NCBI Taxonomy" id="2664430"/>
    <lineage>
        <taxon>Bacteria</taxon>
        <taxon>Bacillati</taxon>
        <taxon>Actinomycetota</taxon>
        <taxon>Acidimicrobiia</taxon>
        <taxon>Acidimicrobiales</taxon>
        <taxon>Acidimicrobiaceae</taxon>
        <taxon>Acidiferrimicrobium</taxon>
    </lineage>
</organism>
<dbReference type="InterPro" id="IPR029044">
    <property type="entry name" value="Nucleotide-diphossugar_trans"/>
</dbReference>
<keyword evidence="2" id="KW-1185">Reference proteome</keyword>
<proteinExistence type="predicted"/>
<sequence>MSEIGRRYWRTRLRRWPTASHTPAPGYTLLLPVPGDLPVFLELALVASAAQRAEHRVRTIVIPDRMTPAVATLVEEHRPGWDGPLEIALLPRPERWFLPALHNGSRNHGMQLYSGVSASRTSHVILHDADLFPTRTDFFERQYALCEQRGLACLGVSGVWDPWYAEHGLKLAATWDMCASVDWLRSYPPRDHIGHDGRLFAEAHTFDTTLLPQALTDPTLVDHTDDPESFVHFNYVITCYRFFQQQGAAYCDDNFRLLFVAIVTHLLGVRQAHSSFPSVGQLAAGAHSGSGPMRYPQGQDAAEQYRRFRQKLERLLTSDWVRPGSPAQVEAELADFDTLYGYEREPR</sequence>
<gene>
    <name evidence="1" type="ORF">GHK86_04605</name>
</gene>
<evidence type="ECO:0000313" key="1">
    <source>
        <dbReference type="EMBL" id="MST32006.1"/>
    </source>
</evidence>
<evidence type="ECO:0000313" key="2">
    <source>
        <dbReference type="Proteomes" id="UP000437736"/>
    </source>
</evidence>
<evidence type="ECO:0008006" key="3">
    <source>
        <dbReference type="Google" id="ProtNLM"/>
    </source>
</evidence>
<reference evidence="1 2" key="1">
    <citation type="submission" date="2019-11" db="EMBL/GenBank/DDBJ databases">
        <title>Acidiferrimicrobium australis gen. nov., sp. nov., an acidophilic and obligately heterotrophic, member of the Actinobacteria that catalyses dissimilatory oxido- reduction of iron isolated from metal-rich acidic water in Chile.</title>
        <authorList>
            <person name="Gonzalez D."/>
            <person name="Huber K."/>
            <person name="Hedrich S."/>
            <person name="Rojas-Villalobos C."/>
            <person name="Quatrini R."/>
            <person name="Dinamarca M.A."/>
            <person name="Schwarz A."/>
            <person name="Canales C."/>
            <person name="Nancucheo I."/>
        </authorList>
    </citation>
    <scope>NUCLEOTIDE SEQUENCE [LARGE SCALE GENOMIC DNA]</scope>
    <source>
        <strain evidence="1 2">USS-CCA1</strain>
    </source>
</reference>
<name>A0ABW9QRM9_9ACTN</name>
<protein>
    <recommendedName>
        <fullName evidence="3">Glycosyltransferase</fullName>
    </recommendedName>
</protein>
<comment type="caution">
    <text evidence="1">The sequence shown here is derived from an EMBL/GenBank/DDBJ whole genome shotgun (WGS) entry which is preliminary data.</text>
</comment>
<accession>A0ABW9QRM9</accession>